<dbReference type="AlphaFoldDB" id="A0A4Z1GAD1"/>
<proteinExistence type="predicted"/>
<comment type="caution">
    <text evidence="1">The sequence shown here is derived from an EMBL/GenBank/DDBJ whole genome shotgun (WGS) entry which is preliminary data.</text>
</comment>
<dbReference type="Proteomes" id="UP000297814">
    <property type="component" value="Unassembled WGS sequence"/>
</dbReference>
<dbReference type="EMBL" id="PQXK01000326">
    <property type="protein sequence ID" value="TGO32352.1"/>
    <property type="molecule type" value="Genomic_DNA"/>
</dbReference>
<sequence>MKWSERHYAGNNKKHPRLDCDRSIVDIPTSRLLNPGADKVMRGDGTGADPIVSRQEFSGNVRVRG</sequence>
<reference evidence="1 2" key="1">
    <citation type="submission" date="2017-12" db="EMBL/GenBank/DDBJ databases">
        <title>Comparative genomics of Botrytis spp.</title>
        <authorList>
            <person name="Valero-Jimenez C.A."/>
            <person name="Tapia P."/>
            <person name="Veloso J."/>
            <person name="Silva-Moreno E."/>
            <person name="Staats M."/>
            <person name="Valdes J.H."/>
            <person name="Van Kan J.A.L."/>
        </authorList>
    </citation>
    <scope>NUCLEOTIDE SEQUENCE [LARGE SCALE GENOMIC DNA]</scope>
    <source>
        <strain evidence="1 2">Bh0001</strain>
    </source>
</reference>
<evidence type="ECO:0000313" key="1">
    <source>
        <dbReference type="EMBL" id="TGO32352.1"/>
    </source>
</evidence>
<protein>
    <submittedName>
        <fullName evidence="1">Uncharacterized protein</fullName>
    </submittedName>
</protein>
<name>A0A4Z1GAD1_9HELO</name>
<accession>A0A4Z1GAD1</accession>
<keyword evidence="2" id="KW-1185">Reference proteome</keyword>
<gene>
    <name evidence="1" type="ORF">BHYA_0326g00050</name>
</gene>
<organism evidence="1 2">
    <name type="scientific">Botrytis hyacinthi</name>
    <dbReference type="NCBI Taxonomy" id="278943"/>
    <lineage>
        <taxon>Eukaryota</taxon>
        <taxon>Fungi</taxon>
        <taxon>Dikarya</taxon>
        <taxon>Ascomycota</taxon>
        <taxon>Pezizomycotina</taxon>
        <taxon>Leotiomycetes</taxon>
        <taxon>Helotiales</taxon>
        <taxon>Sclerotiniaceae</taxon>
        <taxon>Botrytis</taxon>
    </lineage>
</organism>
<evidence type="ECO:0000313" key="2">
    <source>
        <dbReference type="Proteomes" id="UP000297814"/>
    </source>
</evidence>